<accession>A0A2V1IKB1</accession>
<evidence type="ECO:0000313" key="4">
    <source>
        <dbReference type="Proteomes" id="UP000244905"/>
    </source>
</evidence>
<organism evidence="3 4">
    <name type="scientific">Duncaniella muris</name>
    <dbReference type="NCBI Taxonomy" id="2094150"/>
    <lineage>
        <taxon>Bacteria</taxon>
        <taxon>Pseudomonadati</taxon>
        <taxon>Bacteroidota</taxon>
        <taxon>Bacteroidia</taxon>
        <taxon>Bacteroidales</taxon>
        <taxon>Muribaculaceae</taxon>
        <taxon>Duncaniella</taxon>
    </lineage>
</organism>
<keyword evidence="1" id="KW-1133">Transmembrane helix</keyword>
<dbReference type="GO" id="GO:0016747">
    <property type="term" value="F:acyltransferase activity, transferring groups other than amino-acyl groups"/>
    <property type="evidence" value="ECO:0007669"/>
    <property type="project" value="InterPro"/>
</dbReference>
<dbReference type="InterPro" id="IPR002656">
    <property type="entry name" value="Acyl_transf_3_dom"/>
</dbReference>
<feature type="transmembrane region" description="Helical" evidence="1">
    <location>
        <begin position="222"/>
        <end position="240"/>
    </location>
</feature>
<dbReference type="Proteomes" id="UP000244905">
    <property type="component" value="Unassembled WGS sequence"/>
</dbReference>
<feature type="domain" description="Acyltransferase 3" evidence="2">
    <location>
        <begin position="6"/>
        <end position="299"/>
    </location>
</feature>
<keyword evidence="1" id="KW-0812">Transmembrane</keyword>
<feature type="transmembrane region" description="Helical" evidence="1">
    <location>
        <begin position="64"/>
        <end position="89"/>
    </location>
</feature>
<dbReference type="Pfam" id="PF01757">
    <property type="entry name" value="Acyl_transf_3"/>
    <property type="match status" value="1"/>
</dbReference>
<dbReference type="RefSeq" id="WP_107033325.1">
    <property type="nucleotide sequence ID" value="NZ_CAQGZZ010000035.1"/>
</dbReference>
<keyword evidence="1" id="KW-0472">Membrane</keyword>
<evidence type="ECO:0000259" key="2">
    <source>
        <dbReference type="Pfam" id="PF01757"/>
    </source>
</evidence>
<dbReference type="AlphaFoldDB" id="A0A2V1IKB1"/>
<feature type="transmembrane region" description="Helical" evidence="1">
    <location>
        <begin position="34"/>
        <end position="52"/>
    </location>
</feature>
<feature type="transmembrane region" description="Helical" evidence="1">
    <location>
        <begin position="134"/>
        <end position="150"/>
    </location>
</feature>
<feature type="transmembrane region" description="Helical" evidence="1">
    <location>
        <begin position="288"/>
        <end position="310"/>
    </location>
</feature>
<dbReference type="EMBL" id="PUEC01000043">
    <property type="protein sequence ID" value="PWB00405.1"/>
    <property type="molecule type" value="Genomic_DNA"/>
</dbReference>
<gene>
    <name evidence="3" type="ORF">C5O23_12860</name>
</gene>
<name>A0A2V1IKB1_9BACT</name>
<evidence type="ECO:0000256" key="1">
    <source>
        <dbReference type="SAM" id="Phobius"/>
    </source>
</evidence>
<dbReference type="GeneID" id="97805021"/>
<keyword evidence="4" id="KW-1185">Reference proteome</keyword>
<comment type="caution">
    <text evidence="3">The sequence shown here is derived from an EMBL/GenBank/DDBJ whole genome shotgun (WGS) entry which is preliminary data.</text>
</comment>
<protein>
    <recommendedName>
        <fullName evidence="2">Acyltransferase 3 domain-containing protein</fullName>
    </recommendedName>
</protein>
<feature type="transmembrane region" description="Helical" evidence="1">
    <location>
        <begin position="156"/>
        <end position="176"/>
    </location>
</feature>
<evidence type="ECO:0000313" key="3">
    <source>
        <dbReference type="EMBL" id="PWB00405.1"/>
    </source>
</evidence>
<feature type="transmembrane region" description="Helical" evidence="1">
    <location>
        <begin position="188"/>
        <end position="210"/>
    </location>
</feature>
<feature type="transmembrane region" description="Helical" evidence="1">
    <location>
        <begin position="109"/>
        <end position="127"/>
    </location>
</feature>
<feature type="transmembrane region" description="Helical" evidence="1">
    <location>
        <begin position="249"/>
        <end position="268"/>
    </location>
</feature>
<sequence>MKNRILWIDNARGISLLCVIAHHTGIAEIWLTKAYLPVFLTVFFFISGFLFNTPNKYHHISQKALNIFTSLIIPYCIYCCLTSIFNFFIGEYEGFATDIKISLLGIKSWFISALVIIELLGLCILWASKRYGRVINFACPFLFMFIYFVLPDLDHYIWNLKNAMFAGVYFTIGMICRDYNITSHFLRNKVGLSLMMIYICFVSADIHWNLNSGNFNESFTNYPFFIIESFLGVPAFIWLCSKFRRYNKLILFIGSNSLLYYYLQSVTIRNIWSFINHLNIDLPQFVEFVVIMLYTSLLISIPVILINRYFPIFSGKYRINIKDLSINHLAK</sequence>
<proteinExistence type="predicted"/>
<reference evidence="4" key="1">
    <citation type="submission" date="2018-02" db="EMBL/GenBank/DDBJ databases">
        <authorList>
            <person name="Clavel T."/>
            <person name="Strowig T."/>
        </authorList>
    </citation>
    <scope>NUCLEOTIDE SEQUENCE [LARGE SCALE GENOMIC DNA]</scope>
    <source>
        <strain evidence="4">DSM 103720</strain>
    </source>
</reference>